<reference evidence="1" key="1">
    <citation type="submission" date="2022-03" db="EMBL/GenBank/DDBJ databases">
        <authorList>
            <person name="Martin C."/>
        </authorList>
    </citation>
    <scope>NUCLEOTIDE SEQUENCE</scope>
</reference>
<proteinExistence type="predicted"/>
<dbReference type="AlphaFoldDB" id="A0A8J1TR76"/>
<dbReference type="Proteomes" id="UP000749559">
    <property type="component" value="Unassembled WGS sequence"/>
</dbReference>
<keyword evidence="2" id="KW-1185">Reference proteome</keyword>
<dbReference type="EMBL" id="CAIIXF020000007">
    <property type="protein sequence ID" value="CAH1789517.1"/>
    <property type="molecule type" value="Genomic_DNA"/>
</dbReference>
<evidence type="ECO:0000313" key="2">
    <source>
        <dbReference type="Proteomes" id="UP000749559"/>
    </source>
</evidence>
<sequence length="143" mass="16602">MMKLVLLIGFALLATAFAETLERQEDEILERKLMALKQEAEEAKANRKIKQWRETNAARINSIMQETREAWASAGERILVDEFGPETGDFVFSFLRSTNRKQFIVDNADRFERLPKRLQTKLALSTMSPEDRERWKIGNIKGL</sequence>
<evidence type="ECO:0000313" key="1">
    <source>
        <dbReference type="EMBL" id="CAH1789517.1"/>
    </source>
</evidence>
<accession>A0A8J1TR76</accession>
<organism evidence="1 2">
    <name type="scientific">Owenia fusiformis</name>
    <name type="common">Polychaete worm</name>
    <dbReference type="NCBI Taxonomy" id="6347"/>
    <lineage>
        <taxon>Eukaryota</taxon>
        <taxon>Metazoa</taxon>
        <taxon>Spiralia</taxon>
        <taxon>Lophotrochozoa</taxon>
        <taxon>Annelida</taxon>
        <taxon>Polychaeta</taxon>
        <taxon>Sedentaria</taxon>
        <taxon>Canalipalpata</taxon>
        <taxon>Sabellida</taxon>
        <taxon>Oweniida</taxon>
        <taxon>Oweniidae</taxon>
        <taxon>Owenia</taxon>
    </lineage>
</organism>
<name>A0A8J1TR76_OWEFU</name>
<protein>
    <submittedName>
        <fullName evidence="1">Uncharacterized protein</fullName>
    </submittedName>
</protein>
<gene>
    <name evidence="1" type="ORF">OFUS_LOCUS14861</name>
</gene>
<comment type="caution">
    <text evidence="1">The sequence shown here is derived from an EMBL/GenBank/DDBJ whole genome shotgun (WGS) entry which is preliminary data.</text>
</comment>